<protein>
    <submittedName>
        <fullName evidence="5">von Willebrand factor type A like domain</fullName>
    </submittedName>
</protein>
<dbReference type="InterPro" id="IPR002035">
    <property type="entry name" value="VWF_A"/>
</dbReference>
<dbReference type="InterPro" id="IPR013694">
    <property type="entry name" value="VIT"/>
</dbReference>
<dbReference type="PROSITE" id="PS50234">
    <property type="entry name" value="VWFA"/>
    <property type="match status" value="1"/>
</dbReference>
<evidence type="ECO:0000256" key="2">
    <source>
        <dbReference type="SAM" id="SignalP"/>
    </source>
</evidence>
<feature type="domain" description="VWFA" evidence="3">
    <location>
        <begin position="312"/>
        <end position="491"/>
    </location>
</feature>
<dbReference type="Gene3D" id="3.40.50.410">
    <property type="entry name" value="von Willebrand factor, type A domain"/>
    <property type="match status" value="1"/>
</dbReference>
<evidence type="ECO:0000313" key="5">
    <source>
        <dbReference type="EMBL" id="GAK52045.1"/>
    </source>
</evidence>
<dbReference type="SMART" id="SM00609">
    <property type="entry name" value="VIT"/>
    <property type="match status" value="1"/>
</dbReference>
<keyword evidence="2" id="KW-0732">Signal</keyword>
<dbReference type="SUPFAM" id="SSF53300">
    <property type="entry name" value="vWA-like"/>
    <property type="match status" value="1"/>
</dbReference>
<dbReference type="Pfam" id="PF08487">
    <property type="entry name" value="VIT"/>
    <property type="match status" value="1"/>
</dbReference>
<dbReference type="InterPro" id="IPR036465">
    <property type="entry name" value="vWFA_dom_sf"/>
</dbReference>
<dbReference type="SMART" id="SM00327">
    <property type="entry name" value="VWA"/>
    <property type="match status" value="1"/>
</dbReference>
<dbReference type="PANTHER" id="PTHR45737:SF6">
    <property type="entry name" value="VON WILLEBRAND FACTOR A DOMAIN-CONTAINING PROTEIN 5A"/>
    <property type="match status" value="1"/>
</dbReference>
<evidence type="ECO:0000259" key="3">
    <source>
        <dbReference type="PROSITE" id="PS50234"/>
    </source>
</evidence>
<name>A0A081BNS9_9BACT</name>
<feature type="domain" description="VIT" evidence="4">
    <location>
        <begin position="40"/>
        <end position="168"/>
    </location>
</feature>
<feature type="region of interest" description="Disordered" evidence="1">
    <location>
        <begin position="652"/>
        <end position="697"/>
    </location>
</feature>
<feature type="signal peptide" evidence="2">
    <location>
        <begin position="1"/>
        <end position="27"/>
    </location>
</feature>
<dbReference type="PANTHER" id="PTHR45737">
    <property type="entry name" value="VON WILLEBRAND FACTOR A DOMAIN-CONTAINING PROTEIN 5A"/>
    <property type="match status" value="1"/>
</dbReference>
<dbReference type="HOGENOM" id="CLU_011139_1_0_0"/>
<dbReference type="PROSITE" id="PS51468">
    <property type="entry name" value="VIT"/>
    <property type="match status" value="1"/>
</dbReference>
<keyword evidence="6" id="KW-1185">Reference proteome</keyword>
<reference evidence="5 6" key="1">
    <citation type="journal article" date="2015" name="PeerJ">
        <title>First genomic representation of candidate bacterial phylum KSB3 points to enhanced environmental sensing as a trigger of wastewater bulking.</title>
        <authorList>
            <person name="Sekiguchi Y."/>
            <person name="Ohashi A."/>
            <person name="Parks D.H."/>
            <person name="Yamauchi T."/>
            <person name="Tyson G.W."/>
            <person name="Hugenholtz P."/>
        </authorList>
    </citation>
    <scope>NUCLEOTIDE SEQUENCE [LARGE SCALE GENOMIC DNA]</scope>
</reference>
<evidence type="ECO:0000313" key="6">
    <source>
        <dbReference type="Proteomes" id="UP000030700"/>
    </source>
</evidence>
<evidence type="ECO:0000256" key="1">
    <source>
        <dbReference type="SAM" id="MobiDB-lite"/>
    </source>
</evidence>
<dbReference type="EMBL" id="DF820458">
    <property type="protein sequence ID" value="GAK52045.1"/>
    <property type="molecule type" value="Genomic_DNA"/>
</dbReference>
<organism evidence="5 6">
    <name type="scientific">Candidatus Moduliflexus flocculans</name>
    <dbReference type="NCBI Taxonomy" id="1499966"/>
    <lineage>
        <taxon>Bacteria</taxon>
        <taxon>Candidatus Moduliflexota</taxon>
        <taxon>Candidatus Moduliflexia</taxon>
        <taxon>Candidatus Moduliflexales</taxon>
        <taxon>Candidatus Moduliflexaceae</taxon>
    </lineage>
</organism>
<feature type="compositionally biased region" description="Basic and acidic residues" evidence="1">
    <location>
        <begin position="678"/>
        <end position="691"/>
    </location>
</feature>
<dbReference type="STRING" id="1499966.U14_03292"/>
<sequence length="790" mass="86613">MSFFKQIIRHTAALLCGAAAFAPLSFAQEAEQAADKTLSPYFFVKSDDPTVDALPLKATSAQVDIAGVIADVKVKQVYKNEGKSPLEAIYIFPGSTRAAVYAMKMTIGERTIVAKIEKRETARQQYEQAKQEGKSASLLEQQRPNVFQMNVANIMPGDEIVVEMSYTELLVPTDGMYEFVYPTVVGPRYSNMPADTASASEKWVENPYLHQGEAPNYTFDIAVNLSAGMPIQQATSPSHKVDIQYENKAFAAVKLDDSEKTKGNKDFVLKYQLAGGQVESGLLLYKGEDENFFLLMMQPPKRVKPAAIPAREYIFIVDVSGSMNGFPLDISKTLLRDLIGKLNPNEKFNVLLFAGGSSVLSENGSLAATPENIQKAIRFIDEQQGGGGTEILPAMERALALPRTEGMSRSIIIATDGYVQVEPQVFDLIRNKLGDANMFAFGIGSSVNRFLIEGMARMGMGEPFVLLNPSEAPVQAEKFRQYIQSPVLTQVKLDAQGFDIYDLEPPSLPDVLAERPVIYFGKWRGEAAGTLTVNGIGGEGKYSQIINVAEVTPRAENAALRYLWARHRIQVLGDYNALQESDERVKTITNLGLKYNLLTQYTSFIAIDSEIRNKDGKSTTVNQPLPLPEGVSDLAVGKGLMMQSLAPAPMATAERKAVNAPRGRLFKEEATTEVEQDATEKPKEADKKDVSGKAQNETTVQTIGQKTFTLKDGAWVDHELSADKTVVKIKRDSDAYKKLLAALPNLLAIFELGDRVIVAAGNYAIELADDGKTDLTPEELKPLVEAFKSV</sequence>
<accession>A0A081BNS9</accession>
<evidence type="ECO:0000259" key="4">
    <source>
        <dbReference type="PROSITE" id="PS51468"/>
    </source>
</evidence>
<gene>
    <name evidence="5" type="ORF">U14_03292</name>
</gene>
<dbReference type="Proteomes" id="UP000030700">
    <property type="component" value="Unassembled WGS sequence"/>
</dbReference>
<feature type="chain" id="PRO_5001755213" evidence="2">
    <location>
        <begin position="28"/>
        <end position="790"/>
    </location>
</feature>
<dbReference type="AlphaFoldDB" id="A0A081BNS9"/>
<proteinExistence type="predicted"/>
<dbReference type="Pfam" id="PF13768">
    <property type="entry name" value="VWA_3"/>
    <property type="match status" value="1"/>
</dbReference>